<dbReference type="Gene3D" id="3.30.450.30">
    <property type="entry name" value="Dynein light chain 2a, cytoplasmic"/>
    <property type="match status" value="1"/>
</dbReference>
<dbReference type="GO" id="GO:0003779">
    <property type="term" value="F:actin binding"/>
    <property type="evidence" value="ECO:0007669"/>
    <property type="project" value="InterPro"/>
</dbReference>
<name>A0AAV4CUG8_9GAST</name>
<comment type="caution">
    <text evidence="1">The sequence shown here is derived from an EMBL/GenBank/DDBJ whole genome shotgun (WGS) entry which is preliminary data.</text>
</comment>
<proteinExistence type="predicted"/>
<dbReference type="Proteomes" id="UP000735302">
    <property type="component" value="Unassembled WGS sequence"/>
</dbReference>
<dbReference type="AlphaFoldDB" id="A0AAV4CUG8"/>
<sequence>MSAVEKATWDQFVSEHLLQTGIFSGLALVAVNGNIVYSYGCLNSLDKEEVSQFLAVFGCSQERATILKLNLGQENLVKTTFRIYHQNHISMYATSAGNQKGITLSRLPQGIFITVFGKPALPHQAICAVEKFSERLRF</sequence>
<dbReference type="EMBL" id="BLXT01006999">
    <property type="protein sequence ID" value="GFO35435.1"/>
    <property type="molecule type" value="Genomic_DNA"/>
</dbReference>
<dbReference type="Pfam" id="PF00235">
    <property type="entry name" value="Profilin"/>
    <property type="match status" value="1"/>
</dbReference>
<protein>
    <recommendedName>
        <fullName evidence="3">Profilin</fullName>
    </recommendedName>
</protein>
<keyword evidence="2" id="KW-1185">Reference proteome</keyword>
<reference evidence="1 2" key="1">
    <citation type="journal article" date="2021" name="Elife">
        <title>Chloroplast acquisition without the gene transfer in kleptoplastic sea slugs, Plakobranchus ocellatus.</title>
        <authorList>
            <person name="Maeda T."/>
            <person name="Takahashi S."/>
            <person name="Yoshida T."/>
            <person name="Shimamura S."/>
            <person name="Takaki Y."/>
            <person name="Nagai Y."/>
            <person name="Toyoda A."/>
            <person name="Suzuki Y."/>
            <person name="Arimoto A."/>
            <person name="Ishii H."/>
            <person name="Satoh N."/>
            <person name="Nishiyama T."/>
            <person name="Hasebe M."/>
            <person name="Maruyama T."/>
            <person name="Minagawa J."/>
            <person name="Obokata J."/>
            <person name="Shigenobu S."/>
        </authorList>
    </citation>
    <scope>NUCLEOTIDE SEQUENCE [LARGE SCALE GENOMIC DNA]</scope>
</reference>
<evidence type="ECO:0008006" key="3">
    <source>
        <dbReference type="Google" id="ProtNLM"/>
    </source>
</evidence>
<dbReference type="InterPro" id="IPR048278">
    <property type="entry name" value="PFN"/>
</dbReference>
<evidence type="ECO:0000313" key="2">
    <source>
        <dbReference type="Proteomes" id="UP000735302"/>
    </source>
</evidence>
<evidence type="ECO:0000313" key="1">
    <source>
        <dbReference type="EMBL" id="GFO35435.1"/>
    </source>
</evidence>
<dbReference type="InterPro" id="IPR036140">
    <property type="entry name" value="PFN_sf"/>
</dbReference>
<organism evidence="1 2">
    <name type="scientific">Plakobranchus ocellatus</name>
    <dbReference type="NCBI Taxonomy" id="259542"/>
    <lineage>
        <taxon>Eukaryota</taxon>
        <taxon>Metazoa</taxon>
        <taxon>Spiralia</taxon>
        <taxon>Lophotrochozoa</taxon>
        <taxon>Mollusca</taxon>
        <taxon>Gastropoda</taxon>
        <taxon>Heterobranchia</taxon>
        <taxon>Euthyneura</taxon>
        <taxon>Panpulmonata</taxon>
        <taxon>Sacoglossa</taxon>
        <taxon>Placobranchoidea</taxon>
        <taxon>Plakobranchidae</taxon>
        <taxon>Plakobranchus</taxon>
    </lineage>
</organism>
<accession>A0AAV4CUG8</accession>
<dbReference type="SUPFAM" id="SSF55770">
    <property type="entry name" value="Profilin (actin-binding protein)"/>
    <property type="match status" value="1"/>
</dbReference>
<gene>
    <name evidence="1" type="ORF">PoB_006194000</name>
</gene>